<dbReference type="OrthoDB" id="6740126at2"/>
<comment type="caution">
    <text evidence="1">The sequence shown here is derived from an EMBL/GenBank/DDBJ whole genome shotgun (WGS) entry which is preliminary data.</text>
</comment>
<evidence type="ECO:0000313" key="1">
    <source>
        <dbReference type="EMBL" id="MTD18235.1"/>
    </source>
</evidence>
<protein>
    <recommendedName>
        <fullName evidence="3">Peptidase C58 YopT-type domain-containing protein</fullName>
    </recommendedName>
</protein>
<dbReference type="RefSeq" id="WP_154741984.1">
    <property type="nucleotide sequence ID" value="NZ_JBHSTG010000046.1"/>
</dbReference>
<dbReference type="Proteomes" id="UP000431485">
    <property type="component" value="Unassembled WGS sequence"/>
</dbReference>
<proteinExistence type="predicted"/>
<evidence type="ECO:0008006" key="3">
    <source>
        <dbReference type="Google" id="ProtNLM"/>
    </source>
</evidence>
<keyword evidence="2" id="KW-1185">Reference proteome</keyword>
<dbReference type="EMBL" id="WLYI01000003">
    <property type="protein sequence ID" value="MTD18235.1"/>
    <property type="molecule type" value="Genomic_DNA"/>
</dbReference>
<sequence length="1205" mass="130181">MSLIPSQPSRCVAAFHILPSNISAPDAEEVRSQASPPMVGVGPSLTPSNSAANLSPNKDLKTLLGDNENVRELAKHLRALVLPWSKETTPEQVLYALNHWSLLAHRDSTYGGEQLRSPTLAALIQSFGLEKPRTYDEVNALVQVLEQRASLHPLGDFGAGLSWSVPMSVDQQTEVFESFAKNPAGLPDLPIYNSHAGALGYLMNDLVFSAEESLNPVKALEKVLLSPKAQALGEAIQSKLGGIATPISVAEYVLTAIHLDLDRASINEPGRNKVAGFDLAHSDYWGKPPSAVVNGLRSHLEGDSSLSPEAATLATHILLTRVAPEYLVKNIPPSIVYGSQAWANLSMAVAKLEAGAPGAVANMTFAQVMKTADDSDAMAPESAQKAALVDWGVGSGVLAKKDDGSYTQDDIEKLRTTFNQQQDERIAASNLLNTEIPSRKAIALARLKERFGENIPFEEKLLEAKSPSQPHIEPLYNPSRRPVGLYSMLDIAMMELGNVRWKTSDNRIPVDAINAPLKLDVNKTFNDQFDQAVDSKKSGVHTNIKHLIAQLPLVDRQNLENGKLEFFQTKTYKLGLDFTSKTLHEKDNNLLVKSEGVNGQVIYEIDIKNGSIQRASPWVLTRKRERNANLEEVVTRFTPSSASEAVLSQKRPVSPAPPASFSSPRTDAIANAFVEHLEIDNQDVVKQAKGATPYSLQQDSEWKVADFFLNFIPLRSAIVNFSNGNYADGAFDLALDAFSFATVGAGAAAKIAKVAKSTVSGTTKALQVAKIIGVSTLTALNPADGIGDILVGAGRFVVSGAKQAVRGARVLGNAGTSLLEGIGKTRGRSGGYDLIKASTEHGVATTGTFKFAGQNVETTAVLHKGEWYAYDPGKGLPYGSPLKGITPQTLAVDGNVEAGWWDLVASLTGGTKKVPDKELSNKFQSALDNAINTNVNAYNRGFNSAVTSDVPGYSSSMDLTDLMELALDPKRTIEEIGCLANLIGKKRSQLGLENYLFYKSEIETIPGAVLRGMPQNFYLSQVGTLSGGECGALSNTMAFAVSRKKQDVLLDRLYLSAANPSDSGPAKLIENLRLSQDHFRKKVHSAEVIRQLPYQNIIDDLGNATSSKTLLISTNIHAVTAGVIIDNGVKKWFYYDPNFGLSTFSNREAMEKGLKISLGNERAPFIPGPLGDDVANPEYKVSVFNEHNLDSSNYNRIQQVIFSPL</sequence>
<name>A0A7X2RQT8_9PSED</name>
<reference evidence="1 2" key="1">
    <citation type="submission" date="2019-11" db="EMBL/GenBank/DDBJ databases">
        <title>Pseudmonas karstica sp. nov. and Pseudomonas spelaei sp. nov. from caves.</title>
        <authorList>
            <person name="Zeman M."/>
        </authorList>
    </citation>
    <scope>NUCLEOTIDE SEQUENCE [LARGE SCALE GENOMIC DNA]</scope>
    <source>
        <strain evidence="1 2">CCM 7891</strain>
    </source>
</reference>
<organism evidence="1 2">
    <name type="scientific">Pseudomonas karstica</name>
    <dbReference type="NCBI Taxonomy" id="1055468"/>
    <lineage>
        <taxon>Bacteria</taxon>
        <taxon>Pseudomonadati</taxon>
        <taxon>Pseudomonadota</taxon>
        <taxon>Gammaproteobacteria</taxon>
        <taxon>Pseudomonadales</taxon>
        <taxon>Pseudomonadaceae</taxon>
        <taxon>Pseudomonas</taxon>
    </lineage>
</organism>
<accession>A0A7X2RQT8</accession>
<dbReference type="AlphaFoldDB" id="A0A7X2RQT8"/>
<evidence type="ECO:0000313" key="2">
    <source>
        <dbReference type="Proteomes" id="UP000431485"/>
    </source>
</evidence>
<dbReference type="CDD" id="cd20495">
    <property type="entry name" value="C58_PaToxP-like"/>
    <property type="match status" value="1"/>
</dbReference>
<gene>
    <name evidence="1" type="ORF">GIR22_03640</name>
</gene>